<reference evidence="4 5" key="1">
    <citation type="submission" date="2015-01" db="EMBL/GenBank/DDBJ databases">
        <title>The Genome Sequence of Cladophialophora immunda CBS83496.</title>
        <authorList>
            <consortium name="The Broad Institute Genomics Platform"/>
            <person name="Cuomo C."/>
            <person name="de Hoog S."/>
            <person name="Gorbushina A."/>
            <person name="Stielow B."/>
            <person name="Teixiera M."/>
            <person name="Abouelleil A."/>
            <person name="Chapman S.B."/>
            <person name="Priest M."/>
            <person name="Young S.K."/>
            <person name="Wortman J."/>
            <person name="Nusbaum C."/>
            <person name="Birren B."/>
        </authorList>
    </citation>
    <scope>NUCLEOTIDE SEQUENCE [LARGE SCALE GENOMIC DNA]</scope>
    <source>
        <strain evidence="4 5">CBS 83496</strain>
    </source>
</reference>
<dbReference type="STRING" id="569365.A0A0D2B0Y5"/>
<evidence type="ECO:0000256" key="1">
    <source>
        <dbReference type="SAM" id="MobiDB-lite"/>
    </source>
</evidence>
<keyword evidence="5" id="KW-1185">Reference proteome</keyword>
<evidence type="ECO:0000313" key="4">
    <source>
        <dbReference type="EMBL" id="KIW31272.1"/>
    </source>
</evidence>
<sequence>MKISSGFLILLLSASGGAQEDSNKSDDFVSWQDSPNQRGTMDIVWSCLFTVFICVWTAVHLNVPAPPDTDTMFALWLRRIKWGSLPFILVERPTNACLVGNCCMVPEIVLLLAAGQWSLARACWREMRDVIAELDEAHEMEAGERLNAKSTATPTIELRGPNLEPDSEEAPEAERTRPKLRRAETFEELKRRKHDERWTLRHAFYANMGGFRLRDSTGQVYIVTAKHINHLVRKRYIDLPKITPLEINDRSKSDSLAKFLAILQVGSLAIQVIARTIQKLETTTLEVTTLSFVVCTLGTFIAWYRKPYDVQTFIVLDMPGYAIEDIELKFVERNGKQRDLLQEYITGHQTSNVVDNDGKLLAPYNKLTIIDDGLPTFTASFTDVYGHFWGRKPYDANRIRNDRLPVMEKPVTLVCAITTLAYAGLHIAAWNIPLATNIERLLWRIASIVLISCVVVWFFMDHFEEYLAHRRVKKGKVTDGVIVPWWRIPASIAVAFVYGLSRLYVLVESFAALRWMSKSAYEQVDWGKWVPHL</sequence>
<dbReference type="PANTHER" id="PTHR35043:SF8">
    <property type="entry name" value="DUF4220 DOMAIN-CONTAINING PROTEIN"/>
    <property type="match status" value="1"/>
</dbReference>
<dbReference type="VEuPathDB" id="FungiDB:PV07_02934"/>
<feature type="transmembrane region" description="Helical" evidence="2">
    <location>
        <begin position="481"/>
        <end position="500"/>
    </location>
</feature>
<gene>
    <name evidence="4" type="ORF">PV07_02934</name>
</gene>
<protein>
    <submittedName>
        <fullName evidence="4">Uncharacterized protein</fullName>
    </submittedName>
</protein>
<feature type="transmembrane region" description="Helical" evidence="2">
    <location>
        <begin position="410"/>
        <end position="429"/>
    </location>
</feature>
<feature type="signal peptide" evidence="3">
    <location>
        <begin position="1"/>
        <end position="18"/>
    </location>
</feature>
<feature type="region of interest" description="Disordered" evidence="1">
    <location>
        <begin position="143"/>
        <end position="178"/>
    </location>
</feature>
<evidence type="ECO:0000256" key="2">
    <source>
        <dbReference type="SAM" id="Phobius"/>
    </source>
</evidence>
<keyword evidence="2" id="KW-1133">Transmembrane helix</keyword>
<evidence type="ECO:0000256" key="3">
    <source>
        <dbReference type="SAM" id="SignalP"/>
    </source>
</evidence>
<feature type="transmembrane region" description="Helical" evidence="2">
    <location>
        <begin position="441"/>
        <end position="460"/>
    </location>
</feature>
<accession>A0A0D2B0Y5</accession>
<proteinExistence type="predicted"/>
<dbReference type="RefSeq" id="XP_016251488.1">
    <property type="nucleotide sequence ID" value="XM_016389586.1"/>
</dbReference>
<evidence type="ECO:0000313" key="5">
    <source>
        <dbReference type="Proteomes" id="UP000054466"/>
    </source>
</evidence>
<keyword evidence="2" id="KW-0812">Transmembrane</keyword>
<dbReference type="EMBL" id="KN847041">
    <property type="protein sequence ID" value="KIW31272.1"/>
    <property type="molecule type" value="Genomic_DNA"/>
</dbReference>
<dbReference type="Proteomes" id="UP000054466">
    <property type="component" value="Unassembled WGS sequence"/>
</dbReference>
<name>A0A0D2B0Y5_9EURO</name>
<organism evidence="4 5">
    <name type="scientific">Cladophialophora immunda</name>
    <dbReference type="NCBI Taxonomy" id="569365"/>
    <lineage>
        <taxon>Eukaryota</taxon>
        <taxon>Fungi</taxon>
        <taxon>Dikarya</taxon>
        <taxon>Ascomycota</taxon>
        <taxon>Pezizomycotina</taxon>
        <taxon>Eurotiomycetes</taxon>
        <taxon>Chaetothyriomycetidae</taxon>
        <taxon>Chaetothyriales</taxon>
        <taxon>Herpotrichiellaceae</taxon>
        <taxon>Cladophialophora</taxon>
    </lineage>
</organism>
<keyword evidence="3" id="KW-0732">Signal</keyword>
<feature type="chain" id="PRO_5002238825" evidence="3">
    <location>
        <begin position="19"/>
        <end position="533"/>
    </location>
</feature>
<dbReference type="PANTHER" id="PTHR35043">
    <property type="entry name" value="TRANSCRIPTION FACTOR DOMAIN-CONTAINING PROTEIN"/>
    <property type="match status" value="1"/>
</dbReference>
<dbReference type="GeneID" id="27342128"/>
<dbReference type="AlphaFoldDB" id="A0A0D2B0Y5"/>
<dbReference type="OrthoDB" id="9451547at2759"/>
<keyword evidence="2" id="KW-0472">Membrane</keyword>
<dbReference type="HOGENOM" id="CLU_022883_1_0_1"/>